<proteinExistence type="predicted"/>
<name>A0ACC0TUD0_9AGAM</name>
<keyword evidence="2" id="KW-1185">Reference proteome</keyword>
<organism evidence="1 2">
    <name type="scientific">Russula earlei</name>
    <dbReference type="NCBI Taxonomy" id="71964"/>
    <lineage>
        <taxon>Eukaryota</taxon>
        <taxon>Fungi</taxon>
        <taxon>Dikarya</taxon>
        <taxon>Basidiomycota</taxon>
        <taxon>Agaricomycotina</taxon>
        <taxon>Agaricomycetes</taxon>
        <taxon>Russulales</taxon>
        <taxon>Russulaceae</taxon>
        <taxon>Russula</taxon>
    </lineage>
</organism>
<reference evidence="1" key="1">
    <citation type="submission" date="2021-03" db="EMBL/GenBank/DDBJ databases">
        <title>Evolutionary priming and transition to the ectomycorrhizal habit in an iconic lineage of mushroom-forming fungi: is preadaptation a requirement?</title>
        <authorList>
            <consortium name="DOE Joint Genome Institute"/>
            <person name="Looney B.P."/>
            <person name="Miyauchi S."/>
            <person name="Morin E."/>
            <person name="Drula E."/>
            <person name="Courty P.E."/>
            <person name="Chicoki N."/>
            <person name="Fauchery L."/>
            <person name="Kohler A."/>
            <person name="Kuo A."/>
            <person name="LaButti K."/>
            <person name="Pangilinan J."/>
            <person name="Lipzen A."/>
            <person name="Riley R."/>
            <person name="Andreopoulos W."/>
            <person name="He G."/>
            <person name="Johnson J."/>
            <person name="Barry K.W."/>
            <person name="Grigoriev I.V."/>
            <person name="Nagy L."/>
            <person name="Hibbett D."/>
            <person name="Henrissat B."/>
            <person name="Matheny P.B."/>
            <person name="Labbe J."/>
            <person name="Martin A.F."/>
        </authorList>
    </citation>
    <scope>NUCLEOTIDE SEQUENCE</scope>
    <source>
        <strain evidence="1">BPL698</strain>
    </source>
</reference>
<dbReference type="EMBL" id="JAGFNK010000855">
    <property type="protein sequence ID" value="KAI9438411.1"/>
    <property type="molecule type" value="Genomic_DNA"/>
</dbReference>
<evidence type="ECO:0000313" key="1">
    <source>
        <dbReference type="EMBL" id="KAI9438411.1"/>
    </source>
</evidence>
<sequence length="351" mass="40262">MVMPAQTKFRLPDPLAQWRWPRALNPHYEEVKPESEAWLHGFETLDVKSQRSFDRCNFALLGCLAYPLADKDRLRVACDLMALFYVFDEFTDNVDGKGTREYAEIVVNALRNPHHDRPLGEAKLGEVTRQFWLRAMQKSCASAQERFIASFAEYAYAVIDEASDRAKGSVRTIKEYLRLTRLTAGPYPCFFPIEMDLDIPDEVMTHPSMQMMRSLAAESLVLGNDLYSYNIEQAAGHGGHNIITVVMNENGVNLDAALDWVSEYHEQVLSQFQAQYRILPSWGPTIDLKVSAYVERLAYFIRGIDCWAFETERYFGKKGREIQKDRIVNLLPRAEAVVTPMMVPIGREFDI</sequence>
<dbReference type="Proteomes" id="UP001207468">
    <property type="component" value="Unassembled WGS sequence"/>
</dbReference>
<gene>
    <name evidence="1" type="ORF">F5148DRAFT_877735</name>
</gene>
<accession>A0ACC0TUD0</accession>
<evidence type="ECO:0000313" key="2">
    <source>
        <dbReference type="Proteomes" id="UP001207468"/>
    </source>
</evidence>
<comment type="caution">
    <text evidence="1">The sequence shown here is derived from an EMBL/GenBank/DDBJ whole genome shotgun (WGS) entry which is preliminary data.</text>
</comment>
<protein>
    <submittedName>
        <fullName evidence="1">Terpenoid synthase</fullName>
    </submittedName>
</protein>